<sequence>MRPIPDAKPEGRTRTKKKKSSSKNKTPPAQPQIVHTKRKEIEGEDGWIHIVDKPRSFQPDANAKKHILQGGDFEVKGVSYVHRTLVEMKEDFEHWKRSWEERPTCEILKEKLKEVESGRKIENVVVLGLGSLQSARREGRRSSATQLAALQTIVNGLGSSSDMQVIFQDPQFTVLDKEFLASLGYKVVKDPEAFAEVGEGSLVYAIHCYADVYKSVAERPRPAVLIGTDVGNFAKFDAPEDTTAKDLEKMVDGYEVIEFPQLRHDFSDTKIYLRPTSKVEGESQTPLPTEDTKVEKTLLTTEDIKSEESKPEESKPEESQPAETPLVIAEQKVEESKSEEKSFAIEEPKLEDSKPTEAQPLPAATETV</sequence>
<evidence type="ECO:0000256" key="1">
    <source>
        <dbReference type="SAM" id="MobiDB-lite"/>
    </source>
</evidence>
<proteinExistence type="predicted"/>
<feature type="compositionally biased region" description="Basic and acidic residues" evidence="1">
    <location>
        <begin position="331"/>
        <end position="355"/>
    </location>
</feature>
<accession>A0ABR4CYD1</accession>
<name>A0ABR4CYD1_9HELO</name>
<dbReference type="Pfam" id="PF07985">
    <property type="entry name" value="SRR1"/>
    <property type="match status" value="1"/>
</dbReference>
<dbReference type="InterPro" id="IPR012942">
    <property type="entry name" value="SRR1-like"/>
</dbReference>
<gene>
    <name evidence="3" type="ORF">VTL71DRAFT_7852</name>
</gene>
<feature type="domain" description="SRR1-like" evidence="2">
    <location>
        <begin position="108"/>
        <end position="272"/>
    </location>
</feature>
<reference evidence="3 4" key="1">
    <citation type="journal article" date="2024" name="Commun. Biol.">
        <title>Comparative genomic analysis of thermophilic fungi reveals convergent evolutionary adaptations and gene losses.</title>
        <authorList>
            <person name="Steindorff A.S."/>
            <person name="Aguilar-Pontes M.V."/>
            <person name="Robinson A.J."/>
            <person name="Andreopoulos B."/>
            <person name="LaButti K."/>
            <person name="Kuo A."/>
            <person name="Mondo S."/>
            <person name="Riley R."/>
            <person name="Otillar R."/>
            <person name="Haridas S."/>
            <person name="Lipzen A."/>
            <person name="Grimwood J."/>
            <person name="Schmutz J."/>
            <person name="Clum A."/>
            <person name="Reid I.D."/>
            <person name="Moisan M.C."/>
            <person name="Butler G."/>
            <person name="Nguyen T.T.M."/>
            <person name="Dewar K."/>
            <person name="Conant G."/>
            <person name="Drula E."/>
            <person name="Henrissat B."/>
            <person name="Hansel C."/>
            <person name="Singer S."/>
            <person name="Hutchinson M.I."/>
            <person name="de Vries R.P."/>
            <person name="Natvig D.O."/>
            <person name="Powell A.J."/>
            <person name="Tsang A."/>
            <person name="Grigoriev I.V."/>
        </authorList>
    </citation>
    <scope>NUCLEOTIDE SEQUENCE [LARGE SCALE GENOMIC DNA]</scope>
    <source>
        <strain evidence="3 4">CBS 494.80</strain>
    </source>
</reference>
<evidence type="ECO:0000313" key="4">
    <source>
        <dbReference type="Proteomes" id="UP001595075"/>
    </source>
</evidence>
<evidence type="ECO:0000259" key="2">
    <source>
        <dbReference type="Pfam" id="PF07985"/>
    </source>
</evidence>
<feature type="region of interest" description="Disordered" evidence="1">
    <location>
        <begin position="277"/>
        <end position="368"/>
    </location>
</feature>
<organism evidence="3 4">
    <name type="scientific">Oculimacula yallundae</name>
    <dbReference type="NCBI Taxonomy" id="86028"/>
    <lineage>
        <taxon>Eukaryota</taxon>
        <taxon>Fungi</taxon>
        <taxon>Dikarya</taxon>
        <taxon>Ascomycota</taxon>
        <taxon>Pezizomycotina</taxon>
        <taxon>Leotiomycetes</taxon>
        <taxon>Helotiales</taxon>
        <taxon>Ploettnerulaceae</taxon>
        <taxon>Oculimacula</taxon>
    </lineage>
</organism>
<comment type="caution">
    <text evidence="3">The sequence shown here is derived from an EMBL/GenBank/DDBJ whole genome shotgun (WGS) entry which is preliminary data.</text>
</comment>
<feature type="region of interest" description="Disordered" evidence="1">
    <location>
        <begin position="1"/>
        <end position="39"/>
    </location>
</feature>
<dbReference type="PANTHER" id="PTHR42080">
    <property type="entry name" value="SRR1 DOMAIN-CONTAINING PROTEIN"/>
    <property type="match status" value="1"/>
</dbReference>
<keyword evidence="4" id="KW-1185">Reference proteome</keyword>
<dbReference type="Proteomes" id="UP001595075">
    <property type="component" value="Unassembled WGS sequence"/>
</dbReference>
<feature type="compositionally biased region" description="Basic and acidic residues" evidence="1">
    <location>
        <begin position="290"/>
        <end position="318"/>
    </location>
</feature>
<dbReference type="PANTHER" id="PTHR42080:SF1">
    <property type="entry name" value="SRR1-LIKE DOMAIN-CONTAINING PROTEIN"/>
    <property type="match status" value="1"/>
</dbReference>
<feature type="compositionally biased region" description="Basic and acidic residues" evidence="1">
    <location>
        <begin position="1"/>
        <end position="13"/>
    </location>
</feature>
<protein>
    <recommendedName>
        <fullName evidence="2">SRR1-like domain-containing protein</fullName>
    </recommendedName>
</protein>
<evidence type="ECO:0000313" key="3">
    <source>
        <dbReference type="EMBL" id="KAL2074074.1"/>
    </source>
</evidence>
<dbReference type="EMBL" id="JAZHXI010000002">
    <property type="protein sequence ID" value="KAL2074074.1"/>
    <property type="molecule type" value="Genomic_DNA"/>
</dbReference>